<dbReference type="Proteomes" id="UP000224518">
    <property type="component" value="Segment"/>
</dbReference>
<protein>
    <submittedName>
        <fullName evidence="1">Uncharacterized protein</fullName>
    </submittedName>
</protein>
<dbReference type="KEGG" id="vg:77923799"/>
<accession>A0A1W6JQ62</accession>
<organism evidence="1 2">
    <name type="scientific">Staphylococcus virus IME1354_01</name>
    <dbReference type="NCBI Taxonomy" id="3070820"/>
    <lineage>
        <taxon>Viruses</taxon>
        <taxon>Duplodnaviria</taxon>
        <taxon>Heunggongvirae</taxon>
        <taxon>Uroviricota</taxon>
        <taxon>Caudoviricetes</taxon>
        <taxon>Zhangqianvirus</taxon>
        <taxon>Zhangqianvirus IME1354</taxon>
    </lineage>
</organism>
<dbReference type="GeneID" id="77923799"/>
<name>A0A1W6JQ62_9CAUD</name>
<dbReference type="EMBL" id="KY653126">
    <property type="protein sequence ID" value="ARM68369.1"/>
    <property type="molecule type" value="Genomic_DNA"/>
</dbReference>
<reference evidence="1 2" key="1">
    <citation type="submission" date="2017-02" db="EMBL/GenBank/DDBJ databases">
        <title>Analysis of active prophages from bacterial high-throughput sequencing data.</title>
        <authorList>
            <person name="Sun Q."/>
            <person name="Zhang X."/>
            <person name="Xing S."/>
            <person name="Tong Y.-G."/>
        </authorList>
    </citation>
    <scope>NUCLEOTIDE SEQUENCE [LARGE SCALE GENOMIC DNA]</scope>
</reference>
<evidence type="ECO:0000313" key="1">
    <source>
        <dbReference type="EMBL" id="ARM68369.1"/>
    </source>
</evidence>
<keyword evidence="2" id="KW-1185">Reference proteome</keyword>
<evidence type="ECO:0000313" key="2">
    <source>
        <dbReference type="Proteomes" id="UP000224518"/>
    </source>
</evidence>
<dbReference type="RefSeq" id="YP_010648361.1">
    <property type="nucleotide sequence ID" value="NC_070727.1"/>
</dbReference>
<proteinExistence type="predicted"/>
<sequence length="75" mass="8674">MSNLINQIYVIETKDGRFYEKEVEMYADDEVINTVLKVVAKLSEAKRFSDYKEANEIALAYGFNVLALNTYLEEV</sequence>